<organism evidence="2 3">
    <name type="scientific">Paraburkholderia tropica</name>
    <dbReference type="NCBI Taxonomy" id="92647"/>
    <lineage>
        <taxon>Bacteria</taxon>
        <taxon>Pseudomonadati</taxon>
        <taxon>Pseudomonadota</taxon>
        <taxon>Betaproteobacteria</taxon>
        <taxon>Burkholderiales</taxon>
        <taxon>Burkholderiaceae</taxon>
        <taxon>Paraburkholderia</taxon>
    </lineage>
</organism>
<protein>
    <recommendedName>
        <fullName evidence="4">SCP domain-containing protein</fullName>
    </recommendedName>
</protein>
<sequence>MLFRTLAAIPLAAALTLLNACATKPALPQVSEPPYTGPRITLHTAPGPAALAILSVDPVPTAICYLNARRAELGLNAIAADPLVAEAAAAHAHYLEVNRASSHDESAGLPGFSGTDVTTRVRQHTETTGASEVFAVYGGQRVPALPIEEIFDSPYHRGAMLYEWARAGEAVASGDSQITVVDFADPEPAIGDTELVVYPYDGQKDAPLSWQNIEQPDPMGPNSRYRGALLGYPLTVSGGTNAHILLEKFELRDGRGKPVSCQIAPLTSADTGRNTAVCTPFTPLRPGTTYTAHATGRLTQQFGVANAPFDVRRSFATIAVPVQMNDVVTQAATQ</sequence>
<keyword evidence="1" id="KW-0732">Signal</keyword>
<reference evidence="2 3" key="1">
    <citation type="submission" date="2016-10" db="EMBL/GenBank/DDBJ databases">
        <authorList>
            <person name="Varghese N."/>
            <person name="Submissions S."/>
        </authorList>
    </citation>
    <scope>NUCLEOTIDE SEQUENCE [LARGE SCALE GENOMIC DNA]</scope>
    <source>
        <strain evidence="2 3">LMG 22274</strain>
    </source>
</reference>
<dbReference type="InterPro" id="IPR035940">
    <property type="entry name" value="CAP_sf"/>
</dbReference>
<name>A0AAQ1JXM1_9BURK</name>
<dbReference type="Proteomes" id="UP000183529">
    <property type="component" value="Unassembled WGS sequence"/>
</dbReference>
<gene>
    <name evidence="2" type="ORF">SAMN05216550_1239</name>
</gene>
<feature type="chain" id="PRO_5042868543" description="SCP domain-containing protein" evidence="1">
    <location>
        <begin position="23"/>
        <end position="334"/>
    </location>
</feature>
<accession>A0AAQ1JXM1</accession>
<feature type="signal peptide" evidence="1">
    <location>
        <begin position="1"/>
        <end position="22"/>
    </location>
</feature>
<comment type="caution">
    <text evidence="2">The sequence shown here is derived from an EMBL/GenBank/DDBJ whole genome shotgun (WGS) entry which is preliminary data.</text>
</comment>
<evidence type="ECO:0000313" key="2">
    <source>
        <dbReference type="EMBL" id="SEK12892.1"/>
    </source>
</evidence>
<proteinExistence type="predicted"/>
<evidence type="ECO:0000313" key="3">
    <source>
        <dbReference type="Proteomes" id="UP000183529"/>
    </source>
</evidence>
<dbReference type="EMBL" id="FNZM01000023">
    <property type="protein sequence ID" value="SEK12892.1"/>
    <property type="molecule type" value="Genomic_DNA"/>
</dbReference>
<evidence type="ECO:0008006" key="4">
    <source>
        <dbReference type="Google" id="ProtNLM"/>
    </source>
</evidence>
<evidence type="ECO:0000256" key="1">
    <source>
        <dbReference type="SAM" id="SignalP"/>
    </source>
</evidence>
<dbReference type="Gene3D" id="3.40.33.10">
    <property type="entry name" value="CAP"/>
    <property type="match status" value="1"/>
</dbReference>
<dbReference type="AlphaFoldDB" id="A0AAQ1JXM1"/>
<dbReference type="RefSeq" id="WP_074986987.1">
    <property type="nucleotide sequence ID" value="NZ_CADFGN010000015.1"/>
</dbReference>